<gene>
    <name evidence="1" type="ORF">DFO77_10143</name>
</gene>
<dbReference type="STRING" id="1168289.GCA_000259075_00266"/>
<dbReference type="Proteomes" id="UP000252733">
    <property type="component" value="Unassembled WGS sequence"/>
</dbReference>
<keyword evidence="2" id="KW-1185">Reference proteome</keyword>
<dbReference type="EMBL" id="QPIZ01000001">
    <property type="protein sequence ID" value="RCW39275.1"/>
    <property type="molecule type" value="Genomic_DNA"/>
</dbReference>
<dbReference type="Pfam" id="PF14114">
    <property type="entry name" value="DUF4286"/>
    <property type="match status" value="1"/>
</dbReference>
<evidence type="ECO:0000313" key="2">
    <source>
        <dbReference type="Proteomes" id="UP000252733"/>
    </source>
</evidence>
<dbReference type="AlphaFoldDB" id="A0A2T0XQZ3"/>
<dbReference type="RefSeq" id="WP_106152047.1">
    <property type="nucleotide sequence ID" value="NZ_PVTS01000003.1"/>
</dbReference>
<accession>A0A2T0XQZ3</accession>
<name>A0A2T0XQZ3_9BACT</name>
<reference evidence="1 2" key="1">
    <citation type="submission" date="2018-07" db="EMBL/GenBank/DDBJ databases">
        <title>Freshwater and sediment microbial communities from various areas in North America, analyzing microbe dynamics in response to fracking.</title>
        <authorList>
            <person name="Lamendella R."/>
        </authorList>
    </citation>
    <scope>NUCLEOTIDE SEQUENCE [LARGE SCALE GENOMIC DNA]</scope>
    <source>
        <strain evidence="1 2">160A</strain>
    </source>
</reference>
<organism evidence="1 2">
    <name type="scientific">Marinilabilia salmonicolor</name>
    <dbReference type="NCBI Taxonomy" id="989"/>
    <lineage>
        <taxon>Bacteria</taxon>
        <taxon>Pseudomonadati</taxon>
        <taxon>Bacteroidota</taxon>
        <taxon>Bacteroidia</taxon>
        <taxon>Marinilabiliales</taxon>
        <taxon>Marinilabiliaceae</taxon>
        <taxon>Marinilabilia</taxon>
    </lineage>
</organism>
<protein>
    <submittedName>
        <fullName evidence="1">Uncharacterized protein DUF4286</fullName>
    </submittedName>
</protein>
<comment type="caution">
    <text evidence="1">The sequence shown here is derived from an EMBL/GenBank/DDBJ whole genome shotgun (WGS) entry which is preliminary data.</text>
</comment>
<dbReference type="OrthoDB" id="1120771at2"/>
<proteinExistence type="predicted"/>
<evidence type="ECO:0000313" key="1">
    <source>
        <dbReference type="EMBL" id="RCW39275.1"/>
    </source>
</evidence>
<dbReference type="InterPro" id="IPR025563">
    <property type="entry name" value="DUF4286"/>
</dbReference>
<sequence>MTNKRHIFNASFYTTEEYRSDWEAWLDEVFFPFVLEQVPGSSKEIFEVESDVNQEMLVFSVQIRCSTPAELKTLQQESAPVFSRFRARFGESVTNFNSVLIKID</sequence>